<dbReference type="Proteomes" id="UP000254123">
    <property type="component" value="Unassembled WGS sequence"/>
</dbReference>
<evidence type="ECO:0008006" key="4">
    <source>
        <dbReference type="Google" id="ProtNLM"/>
    </source>
</evidence>
<evidence type="ECO:0000313" key="3">
    <source>
        <dbReference type="Proteomes" id="UP000254123"/>
    </source>
</evidence>
<accession>A0A379LPG8</accession>
<dbReference type="InterPro" id="IPR058059">
    <property type="entry name" value="PA3496-like"/>
</dbReference>
<dbReference type="STRING" id="1123034.GCA_000685805_02187"/>
<feature type="region of interest" description="Disordered" evidence="1">
    <location>
        <begin position="1"/>
        <end position="25"/>
    </location>
</feature>
<gene>
    <name evidence="2" type="ORF">NCTC10526_02727</name>
</gene>
<dbReference type="InterPro" id="IPR058510">
    <property type="entry name" value="DUF8197"/>
</dbReference>
<dbReference type="Pfam" id="PF26620">
    <property type="entry name" value="DUF8197"/>
    <property type="match status" value="1"/>
</dbReference>
<evidence type="ECO:0000256" key="1">
    <source>
        <dbReference type="SAM" id="MobiDB-lite"/>
    </source>
</evidence>
<protein>
    <recommendedName>
        <fullName evidence="4">Acidic transcription factor A</fullName>
    </recommendedName>
</protein>
<dbReference type="RefSeq" id="WP_028859642.1">
    <property type="nucleotide sequence ID" value="NZ_CAJHAQ010000001.1"/>
</dbReference>
<feature type="compositionally biased region" description="Acidic residues" evidence="1">
    <location>
        <begin position="1"/>
        <end position="18"/>
    </location>
</feature>
<organism evidence="2 3">
    <name type="scientific">Psychrobacter phenylpyruvicus</name>
    <dbReference type="NCBI Taxonomy" id="29432"/>
    <lineage>
        <taxon>Bacteria</taxon>
        <taxon>Pseudomonadati</taxon>
        <taxon>Pseudomonadota</taxon>
        <taxon>Gammaproteobacteria</taxon>
        <taxon>Moraxellales</taxon>
        <taxon>Moraxellaceae</taxon>
        <taxon>Psychrobacter</taxon>
    </lineage>
</organism>
<name>A0A379LPG8_9GAMM</name>
<proteinExistence type="predicted"/>
<reference evidence="2 3" key="1">
    <citation type="submission" date="2018-06" db="EMBL/GenBank/DDBJ databases">
        <authorList>
            <consortium name="Pathogen Informatics"/>
            <person name="Doyle S."/>
        </authorList>
    </citation>
    <scope>NUCLEOTIDE SEQUENCE [LARGE SCALE GENOMIC DNA]</scope>
    <source>
        <strain evidence="2 3">NCTC10526</strain>
    </source>
</reference>
<feature type="region of interest" description="Disordered" evidence="1">
    <location>
        <begin position="58"/>
        <end position="83"/>
    </location>
</feature>
<dbReference type="NCBIfam" id="NF046101">
    <property type="entry name" value="PA3496_fam"/>
    <property type="match status" value="1"/>
</dbReference>
<dbReference type="EMBL" id="UGVC01000001">
    <property type="protein sequence ID" value="SUD92331.1"/>
    <property type="molecule type" value="Genomic_DNA"/>
</dbReference>
<evidence type="ECO:0000313" key="2">
    <source>
        <dbReference type="EMBL" id="SUD92331.1"/>
    </source>
</evidence>
<sequence>MSDNDLDDFDDDNFEDDDDAKKVDEVEAEAARLTSLEKRRLIDNMLEEKRLARELRDGFDDDFDDFDDEDFDDEDFDDEAEDD</sequence>
<keyword evidence="3" id="KW-1185">Reference proteome</keyword>
<feature type="compositionally biased region" description="Acidic residues" evidence="1">
    <location>
        <begin position="59"/>
        <end position="83"/>
    </location>
</feature>
<dbReference type="AlphaFoldDB" id="A0A379LPG8"/>